<dbReference type="EMBL" id="CP001944">
    <property type="protein sequence ID" value="ADM11174.1"/>
    <property type="molecule type" value="Genomic_DNA"/>
</dbReference>
<dbReference type="GO" id="GO:0005787">
    <property type="term" value="C:signal peptidase complex"/>
    <property type="evidence" value="ECO:0007669"/>
    <property type="project" value="InterPro"/>
</dbReference>
<evidence type="ECO:0000313" key="11">
    <source>
        <dbReference type="Proteomes" id="UP000002313"/>
    </source>
</evidence>
<evidence type="ECO:0000256" key="8">
    <source>
        <dbReference type="ARBA" id="ARBA00045204"/>
    </source>
</evidence>
<comment type="function">
    <text evidence="8">Component of the signal peptidase complex (SPC) which catalyzes the cleavage of N-terminal signal sequences from nascent proteins as they are translocated into the lumen of the endoplasmic reticulum. Dispensable for SPC enzymatic activity.</text>
</comment>
<evidence type="ECO:0000313" key="10">
    <source>
        <dbReference type="EMBL" id="ADM11174.1"/>
    </source>
</evidence>
<dbReference type="KEGG" id="ein:Eint_030300"/>
<evidence type="ECO:0000256" key="2">
    <source>
        <dbReference type="ARBA" id="ARBA00005245"/>
    </source>
</evidence>
<name>E0S639_ENCIT</name>
<dbReference type="GO" id="GO:0006465">
    <property type="term" value="P:signal peptide processing"/>
    <property type="evidence" value="ECO:0007669"/>
    <property type="project" value="InterPro"/>
</dbReference>
<dbReference type="Pfam" id="PF06645">
    <property type="entry name" value="SPC12"/>
    <property type="match status" value="1"/>
</dbReference>
<organism evidence="10 11">
    <name type="scientific">Encephalitozoon intestinalis (strain ATCC 50506)</name>
    <name type="common">Microsporidian parasite</name>
    <name type="synonym">Septata intestinalis</name>
    <dbReference type="NCBI Taxonomy" id="876142"/>
    <lineage>
        <taxon>Eukaryota</taxon>
        <taxon>Fungi</taxon>
        <taxon>Fungi incertae sedis</taxon>
        <taxon>Microsporidia</taxon>
        <taxon>Unikaryonidae</taxon>
        <taxon>Encephalitozoon</taxon>
    </lineage>
</organism>
<dbReference type="PANTHER" id="PTHR13202:SF0">
    <property type="entry name" value="SIGNAL PEPTIDASE COMPLEX SUBUNIT 1"/>
    <property type="match status" value="1"/>
</dbReference>
<keyword evidence="5" id="KW-0256">Endoplasmic reticulum</keyword>
<dbReference type="Proteomes" id="UP000002313">
    <property type="component" value="Chromosome III"/>
</dbReference>
<evidence type="ECO:0000256" key="4">
    <source>
        <dbReference type="ARBA" id="ARBA00022692"/>
    </source>
</evidence>
<dbReference type="InterPro" id="IPR009542">
    <property type="entry name" value="Spc1/SPCS1"/>
</dbReference>
<evidence type="ECO:0000256" key="7">
    <source>
        <dbReference type="ARBA" id="ARBA00023136"/>
    </source>
</evidence>
<gene>
    <name evidence="10" type="ORF">Eint_030300</name>
</gene>
<accession>E0S639</accession>
<keyword evidence="4 9" id="KW-0812">Transmembrane</keyword>
<feature type="transmembrane region" description="Helical" evidence="9">
    <location>
        <begin position="49"/>
        <end position="71"/>
    </location>
</feature>
<reference evidence="10 11" key="2">
    <citation type="journal article" date="2012" name="Proc. Natl. Acad. Sci. U.S.A.">
        <title>Gain and loss of multiple functionally related, horizontally transferred genes in the reduced genomes of two microsporidian parasites.</title>
        <authorList>
            <person name="Pombert J.-F."/>
            <person name="Selman M."/>
            <person name="Burki F."/>
            <person name="Bardell F.T."/>
            <person name="Farinelli L."/>
            <person name="Solter L.F."/>
            <person name="Whitman D.W."/>
            <person name="Weiss L.M."/>
            <person name="Corradi N."/>
            <person name="Keeling P.J."/>
        </authorList>
    </citation>
    <scope>NUCLEOTIDE SEQUENCE [LARGE SCALE GENOMIC DNA]</scope>
    <source>
        <strain evidence="10 11">ATCC 50506</strain>
    </source>
</reference>
<comment type="subcellular location">
    <subcellularLocation>
        <location evidence="1">Endoplasmic reticulum membrane</location>
        <topology evidence="1">Multi-pass membrane protein</topology>
    </subcellularLocation>
</comment>
<evidence type="ECO:0000256" key="9">
    <source>
        <dbReference type="SAM" id="Phobius"/>
    </source>
</evidence>
<dbReference type="RefSeq" id="XP_003072534.1">
    <property type="nucleotide sequence ID" value="XM_003072488.1"/>
</dbReference>
<sequence>MYKSFLSKIDPPADYVGQKLASDLMYLIFGVGYTLGLIVGVVLNDLAYTMYISIATLIISIIVVVPSWRFYRRNPLKFRAPVKDKKE</sequence>
<dbReference type="HOGENOM" id="CLU_134505_2_1_1"/>
<dbReference type="GO" id="GO:0045047">
    <property type="term" value="P:protein targeting to ER"/>
    <property type="evidence" value="ECO:0007669"/>
    <property type="project" value="TreeGrafter"/>
</dbReference>
<evidence type="ECO:0000256" key="3">
    <source>
        <dbReference type="ARBA" id="ARBA00017059"/>
    </source>
</evidence>
<evidence type="ECO:0000256" key="6">
    <source>
        <dbReference type="ARBA" id="ARBA00022989"/>
    </source>
</evidence>
<dbReference type="VEuPathDB" id="MicrosporidiaDB:Eint_030300"/>
<keyword evidence="6 9" id="KW-1133">Transmembrane helix</keyword>
<dbReference type="PANTHER" id="PTHR13202">
    <property type="entry name" value="MICROSOMAL SIGNAL PEPTIDASE 12 KDA SUBUNIT"/>
    <property type="match status" value="1"/>
</dbReference>
<evidence type="ECO:0000256" key="1">
    <source>
        <dbReference type="ARBA" id="ARBA00004477"/>
    </source>
</evidence>
<feature type="transmembrane region" description="Helical" evidence="9">
    <location>
        <begin position="24"/>
        <end position="43"/>
    </location>
</feature>
<proteinExistence type="inferred from homology"/>
<dbReference type="GeneID" id="9698938"/>
<keyword evidence="11" id="KW-1185">Reference proteome</keyword>
<dbReference type="OrthoDB" id="263893at2759"/>
<keyword evidence="7 9" id="KW-0472">Membrane</keyword>
<evidence type="ECO:0000256" key="5">
    <source>
        <dbReference type="ARBA" id="ARBA00022824"/>
    </source>
</evidence>
<comment type="similarity">
    <text evidence="2">Belongs to the SPCS1 family.</text>
</comment>
<dbReference type="AlphaFoldDB" id="E0S639"/>
<protein>
    <recommendedName>
        <fullName evidence="3">Signal peptidase complex subunit 1</fullName>
    </recommendedName>
</protein>
<reference evidence="10 11" key="1">
    <citation type="journal article" date="2010" name="Nat. Commun.">
        <title>The complete sequence of the smallest known nuclear genome from the microsporidian Encephalitozoon intestinalis.</title>
        <authorList>
            <person name="Corradi N."/>
            <person name="Pombert J.-F."/>
            <person name="Farinelli L."/>
            <person name="Didier E.S."/>
            <person name="Keeling P.J."/>
        </authorList>
    </citation>
    <scope>NUCLEOTIDE SEQUENCE [LARGE SCALE GENOMIC DNA]</scope>
    <source>
        <strain evidence="10 11">ATCC 50506</strain>
    </source>
</reference>